<proteinExistence type="predicted"/>
<comment type="caution">
    <text evidence="1">The sequence shown here is derived from an EMBL/GenBank/DDBJ whole genome shotgun (WGS) entry which is preliminary data.</text>
</comment>
<organism evidence="1 2">
    <name type="scientific">Sphingomonas limnosediminicola</name>
    <dbReference type="NCBI Taxonomy" id="940133"/>
    <lineage>
        <taxon>Bacteria</taxon>
        <taxon>Pseudomonadati</taxon>
        <taxon>Pseudomonadota</taxon>
        <taxon>Alphaproteobacteria</taxon>
        <taxon>Sphingomonadales</taxon>
        <taxon>Sphingomonadaceae</taxon>
        <taxon>Sphingomonas</taxon>
    </lineage>
</organism>
<gene>
    <name evidence="1" type="ORF">GCM10022276_14970</name>
</gene>
<dbReference type="RefSeq" id="WP_344699057.1">
    <property type="nucleotide sequence ID" value="NZ_BAABBM010000001.1"/>
</dbReference>
<accession>A0ABP7L8P0</accession>
<evidence type="ECO:0000313" key="1">
    <source>
        <dbReference type="EMBL" id="GAA3896987.1"/>
    </source>
</evidence>
<name>A0ABP7L8P0_9SPHN</name>
<reference evidence="2" key="1">
    <citation type="journal article" date="2019" name="Int. J. Syst. Evol. Microbiol.">
        <title>The Global Catalogue of Microorganisms (GCM) 10K type strain sequencing project: providing services to taxonomists for standard genome sequencing and annotation.</title>
        <authorList>
            <consortium name="The Broad Institute Genomics Platform"/>
            <consortium name="The Broad Institute Genome Sequencing Center for Infectious Disease"/>
            <person name="Wu L."/>
            <person name="Ma J."/>
        </authorList>
    </citation>
    <scope>NUCLEOTIDE SEQUENCE [LARGE SCALE GENOMIC DNA]</scope>
    <source>
        <strain evidence="2">JCM 17543</strain>
    </source>
</reference>
<sequence length="64" mass="7180">MSTHNEPNTGTIIFSFMDDAVWATWPGQDAAVKLGPYDSVTYMMRDFLAQCDLAERLVPRRANG</sequence>
<dbReference type="EMBL" id="BAABBM010000001">
    <property type="protein sequence ID" value="GAA3896987.1"/>
    <property type="molecule type" value="Genomic_DNA"/>
</dbReference>
<evidence type="ECO:0000313" key="2">
    <source>
        <dbReference type="Proteomes" id="UP001500827"/>
    </source>
</evidence>
<protein>
    <submittedName>
        <fullName evidence="1">Uncharacterized protein</fullName>
    </submittedName>
</protein>
<dbReference type="Proteomes" id="UP001500827">
    <property type="component" value="Unassembled WGS sequence"/>
</dbReference>
<keyword evidence="2" id="KW-1185">Reference proteome</keyword>